<dbReference type="Gene3D" id="3.30.70.1230">
    <property type="entry name" value="Nucleotide cyclase"/>
    <property type="match status" value="1"/>
</dbReference>
<dbReference type="InterPro" id="IPR029787">
    <property type="entry name" value="Nucleotide_cyclase"/>
</dbReference>
<dbReference type="Proteomes" id="UP000054408">
    <property type="component" value="Unassembled WGS sequence"/>
</dbReference>
<feature type="compositionally biased region" description="Polar residues" evidence="2">
    <location>
        <begin position="173"/>
        <end position="182"/>
    </location>
</feature>
<feature type="compositionally biased region" description="Low complexity" evidence="2">
    <location>
        <begin position="733"/>
        <end position="750"/>
    </location>
</feature>
<keyword evidence="4" id="KW-1185">Reference proteome</keyword>
<feature type="region of interest" description="Disordered" evidence="2">
    <location>
        <begin position="724"/>
        <end position="765"/>
    </location>
</feature>
<feature type="region of interest" description="Disordered" evidence="2">
    <location>
        <begin position="55"/>
        <end position="92"/>
    </location>
</feature>
<keyword evidence="1" id="KW-0175">Coiled coil</keyword>
<dbReference type="AlphaFoldDB" id="A0A0L0D4N0"/>
<protein>
    <submittedName>
        <fullName evidence="3">Uncharacterized protein</fullName>
    </submittedName>
</protein>
<feature type="region of interest" description="Disordered" evidence="2">
    <location>
        <begin position="522"/>
        <end position="588"/>
    </location>
</feature>
<dbReference type="EMBL" id="GL349445">
    <property type="protein sequence ID" value="KNC47195.1"/>
    <property type="molecule type" value="Genomic_DNA"/>
</dbReference>
<name>A0A0L0D4N0_THETB</name>
<dbReference type="GeneID" id="25563210"/>
<evidence type="ECO:0000256" key="2">
    <source>
        <dbReference type="SAM" id="MobiDB-lite"/>
    </source>
</evidence>
<feature type="compositionally biased region" description="Low complexity" evidence="2">
    <location>
        <begin position="445"/>
        <end position="465"/>
    </location>
</feature>
<evidence type="ECO:0000313" key="3">
    <source>
        <dbReference type="EMBL" id="KNC47195.1"/>
    </source>
</evidence>
<feature type="coiled-coil region" evidence="1">
    <location>
        <begin position="664"/>
        <end position="691"/>
    </location>
</feature>
<organism evidence="3 4">
    <name type="scientific">Thecamonas trahens ATCC 50062</name>
    <dbReference type="NCBI Taxonomy" id="461836"/>
    <lineage>
        <taxon>Eukaryota</taxon>
        <taxon>Apusozoa</taxon>
        <taxon>Apusomonadida</taxon>
        <taxon>Apusomonadidae</taxon>
        <taxon>Thecamonas</taxon>
    </lineage>
</organism>
<evidence type="ECO:0000256" key="1">
    <source>
        <dbReference type="SAM" id="Coils"/>
    </source>
</evidence>
<accession>A0A0L0D4N0</accession>
<feature type="compositionally biased region" description="Low complexity" evidence="2">
    <location>
        <begin position="134"/>
        <end position="172"/>
    </location>
</feature>
<feature type="region of interest" description="Disordered" evidence="2">
    <location>
        <begin position="438"/>
        <end position="487"/>
    </location>
</feature>
<gene>
    <name evidence="3" type="ORF">AMSG_03624</name>
</gene>
<sequence>MSGTGKGGQKAANRGERPSVETAVMAAKVVAQDKMTYNDKLEKNEGDMEVVADKVLAETTTAPRMVQGGDQVPPSSTLQEQSADHGGQPDGRDLGAYLAVSVENAASFHDIEASVFAEGLSVVHAALADVLAAPQGTSRRRGSSSLASRATAASGTAAEQAAGDPAGDAVAPRNSSAGTSAVETDKNKAEAFATAIDSAVQAARAQVANGARPLAREDSGSELLPGLAASVAQQVVSEPPSLLLSTELGGYVLRFGSTDSALLTAFALHEAFMSARWPDSLRARPEMMRVQKSEDLATVLQRGLRLRTAIVTEAPLPDLPVATADDTVEDDEDGEESHESVVAAAHASLEKVALADEVKARRAEAAWQAWRLAELAAGGQILLTGSAWTYASRVVDPATCSVTHLGSCAIGAARENIYQLLPPSLSGRSFPVISALKARPPSEPVSPSEPGLPAAEPAEASSAPAGDHHPPESAAGAGPDAANKTEPPMVTVGTVAEGSAPVSAVTTPTAATAPAKVPATAALPPLPPLATANGSESAWPGEASPSSDKGRGAVSARKRSDSITSDSSDMALRASMGAPPANASVSSRKRMYARRRSNSRSHVNVASSSSVSTLSDVLHSMNTLDRVVSDTKSRMEILVQGLTTIQRKLGLDDGAPIEDTIVALDAVVDDAARARSELDELRAKVADYERTMSFRSGVHGNSGVWPMPEVQEQSTEVNRFAMVDDGIDGEEGSLSSSSSSNMSAHTHTSAEVSDSHSAGVSDDQL</sequence>
<dbReference type="RefSeq" id="XP_013759966.1">
    <property type="nucleotide sequence ID" value="XM_013904512.1"/>
</dbReference>
<evidence type="ECO:0000313" key="4">
    <source>
        <dbReference type="Proteomes" id="UP000054408"/>
    </source>
</evidence>
<proteinExistence type="predicted"/>
<feature type="region of interest" description="Disordered" evidence="2">
    <location>
        <begin position="1"/>
        <end position="21"/>
    </location>
</feature>
<feature type="region of interest" description="Disordered" evidence="2">
    <location>
        <begin position="134"/>
        <end position="184"/>
    </location>
</feature>
<reference evidence="3 4" key="1">
    <citation type="submission" date="2010-05" db="EMBL/GenBank/DDBJ databases">
        <title>The Genome Sequence of Thecamonas trahens ATCC 50062.</title>
        <authorList>
            <consortium name="The Broad Institute Genome Sequencing Platform"/>
            <person name="Russ C."/>
            <person name="Cuomo C."/>
            <person name="Shea T."/>
            <person name="Young S.K."/>
            <person name="Zeng Q."/>
            <person name="Koehrsen M."/>
            <person name="Haas B."/>
            <person name="Borodovsky M."/>
            <person name="Guigo R."/>
            <person name="Alvarado L."/>
            <person name="Berlin A."/>
            <person name="Bochicchio J."/>
            <person name="Borenstein D."/>
            <person name="Chapman S."/>
            <person name="Chen Z."/>
            <person name="Freedman E."/>
            <person name="Gellesch M."/>
            <person name="Goldberg J."/>
            <person name="Griggs A."/>
            <person name="Gujja S."/>
            <person name="Heilman E."/>
            <person name="Heiman D."/>
            <person name="Hepburn T."/>
            <person name="Howarth C."/>
            <person name="Jen D."/>
            <person name="Larson L."/>
            <person name="Mehta T."/>
            <person name="Park D."/>
            <person name="Pearson M."/>
            <person name="Roberts A."/>
            <person name="Saif S."/>
            <person name="Shenoy N."/>
            <person name="Sisk P."/>
            <person name="Stolte C."/>
            <person name="Sykes S."/>
            <person name="Thomson T."/>
            <person name="Walk T."/>
            <person name="White J."/>
            <person name="Yandava C."/>
            <person name="Burger G."/>
            <person name="Gray M.W."/>
            <person name="Holland P.W.H."/>
            <person name="King N."/>
            <person name="Lang F.B.F."/>
            <person name="Roger A.J."/>
            <person name="Ruiz-Trillo I."/>
            <person name="Lander E."/>
            <person name="Nusbaum C."/>
        </authorList>
    </citation>
    <scope>NUCLEOTIDE SEQUENCE [LARGE SCALE GENOMIC DNA]</scope>
    <source>
        <strain evidence="3 4">ATCC 50062</strain>
    </source>
</reference>